<sequence>MLITFVTDIGESYGLEIDPNMEMENIMALLEAECGIPVSEQRISYEGRELDDPKKTVRQCGVQENAMILLRRRVVVAGRSAEQDAEMMRLQVLGDPNLMAQLRATRPELAEAAASNPSRFAALLRQFRQETQHREVESADPYDMDAQRRIEEAIRQEAIMENLNHALEYSPEFFGRVHMLYIPLEVNGVKVKAFVDSGAQQTIMSPECAERCGITRLIDTRFSGIAKGVGTAKILGRVHSAQLKIADLFLPCAFTIMEGKDVDLLFGLDMLKAHQANIDLEHDVLRIKGREVRFLPEHELPDNARPEHNPEIDEASTSASQPQQPRQGTPSRFPGSGNALGGSNTPVGAGGSRNPSNSAPAPPGGNGGGGTPFPERDIQTIMEMGASREDAIRTLRAAGGNLEIAASLLFS</sequence>
<evidence type="ECO:0000259" key="12">
    <source>
        <dbReference type="PROSITE" id="PS50053"/>
    </source>
</evidence>
<dbReference type="AlphaFoldDB" id="G4TV87"/>
<evidence type="ECO:0000256" key="6">
    <source>
        <dbReference type="ARBA" id="ARBA00022490"/>
    </source>
</evidence>
<keyword evidence="9" id="KW-0378">Hydrolase</keyword>
<dbReference type="PANTHER" id="PTHR12917:SF1">
    <property type="entry name" value="AT13091P"/>
    <property type="match status" value="1"/>
</dbReference>
<feature type="region of interest" description="Disordered" evidence="10">
    <location>
        <begin position="297"/>
        <end position="378"/>
    </location>
</feature>
<dbReference type="EMBL" id="CAFZ01000415">
    <property type="protein sequence ID" value="CCA75230.1"/>
    <property type="molecule type" value="Genomic_DNA"/>
</dbReference>
<dbReference type="InterPro" id="IPR009060">
    <property type="entry name" value="UBA-like_sf"/>
</dbReference>
<dbReference type="GO" id="GO:0006508">
    <property type="term" value="P:proteolysis"/>
    <property type="evidence" value="ECO:0007669"/>
    <property type="project" value="UniProtKB-KW"/>
</dbReference>
<evidence type="ECO:0000259" key="11">
    <source>
        <dbReference type="PROSITE" id="PS50030"/>
    </source>
</evidence>
<dbReference type="HOGENOM" id="CLU_020435_2_0_1"/>
<dbReference type="Gene3D" id="3.10.20.90">
    <property type="entry name" value="Phosphatidylinositol 3-kinase Catalytic Subunit, Chain A, domain 1"/>
    <property type="match status" value="1"/>
</dbReference>
<keyword evidence="6" id="KW-0963">Cytoplasm</keyword>
<dbReference type="InParanoid" id="G4TV87"/>
<dbReference type="FunCoup" id="G4TV87">
    <property type="interactions" value="132"/>
</dbReference>
<protein>
    <recommendedName>
        <fullName evidence="5">DNA damage-inducible protein 1</fullName>
    </recommendedName>
</protein>
<reference evidence="13 14" key="1">
    <citation type="journal article" date="2011" name="PLoS Pathog.">
        <title>Endophytic Life Strategies Decoded by Genome and Transcriptome Analyses of the Mutualistic Root Symbiont Piriformospora indica.</title>
        <authorList>
            <person name="Zuccaro A."/>
            <person name="Lahrmann U."/>
            <person name="Guldener U."/>
            <person name="Langen G."/>
            <person name="Pfiffi S."/>
            <person name="Biedenkopf D."/>
            <person name="Wong P."/>
            <person name="Samans B."/>
            <person name="Grimm C."/>
            <person name="Basiewicz M."/>
            <person name="Murat C."/>
            <person name="Martin F."/>
            <person name="Kogel K.H."/>
        </authorList>
    </citation>
    <scope>NUCLEOTIDE SEQUENCE [LARGE SCALE GENOMIC DNA]</scope>
    <source>
        <strain evidence="13 14">DSM 11827</strain>
    </source>
</reference>
<dbReference type="SMART" id="SM00165">
    <property type="entry name" value="UBA"/>
    <property type="match status" value="1"/>
</dbReference>
<dbReference type="Pfam" id="PF00627">
    <property type="entry name" value="UBA"/>
    <property type="match status" value="1"/>
</dbReference>
<dbReference type="InterPro" id="IPR015940">
    <property type="entry name" value="UBA"/>
</dbReference>
<evidence type="ECO:0000256" key="1">
    <source>
        <dbReference type="ARBA" id="ARBA00003231"/>
    </source>
</evidence>
<feature type="compositionally biased region" description="Polar residues" evidence="10">
    <location>
        <begin position="315"/>
        <end position="330"/>
    </location>
</feature>
<evidence type="ECO:0000256" key="10">
    <source>
        <dbReference type="SAM" id="MobiDB-lite"/>
    </source>
</evidence>
<dbReference type="SUPFAM" id="SSF54236">
    <property type="entry name" value="Ubiquitin-like"/>
    <property type="match status" value="1"/>
</dbReference>
<dbReference type="PANTHER" id="PTHR12917">
    <property type="entry name" value="ASPARTYL PROTEASE DDI-RELATED"/>
    <property type="match status" value="1"/>
</dbReference>
<comment type="similarity">
    <text evidence="3">Belongs to the DDI1 family.</text>
</comment>
<dbReference type="OrthoDB" id="1047367at2759"/>
<dbReference type="InterPro" id="IPR000626">
    <property type="entry name" value="Ubiquitin-like_dom"/>
</dbReference>
<dbReference type="eggNOG" id="KOG0012">
    <property type="taxonomic scope" value="Eukaryota"/>
</dbReference>
<comment type="subcellular location">
    <subcellularLocation>
        <location evidence="2">Cytoplasm</location>
    </subcellularLocation>
</comment>
<evidence type="ECO:0000256" key="9">
    <source>
        <dbReference type="ARBA" id="ARBA00022801"/>
    </source>
</evidence>
<dbReference type="SMART" id="SM00213">
    <property type="entry name" value="UBQ"/>
    <property type="match status" value="1"/>
</dbReference>
<dbReference type="SUPFAM" id="SSF50630">
    <property type="entry name" value="Acid proteases"/>
    <property type="match status" value="1"/>
</dbReference>
<dbReference type="GO" id="GO:0005737">
    <property type="term" value="C:cytoplasm"/>
    <property type="evidence" value="ECO:0007669"/>
    <property type="project" value="UniProtKB-SubCell"/>
</dbReference>
<evidence type="ECO:0000256" key="3">
    <source>
        <dbReference type="ARBA" id="ARBA00009136"/>
    </source>
</evidence>
<evidence type="ECO:0000313" key="13">
    <source>
        <dbReference type="EMBL" id="CCA75230.1"/>
    </source>
</evidence>
<comment type="caution">
    <text evidence="13">The sequence shown here is derived from an EMBL/GenBank/DDBJ whole genome shotgun (WGS) entry which is preliminary data.</text>
</comment>
<dbReference type="InterPro" id="IPR019103">
    <property type="entry name" value="Peptidase_aspartic_DDI1-type"/>
</dbReference>
<comment type="function">
    <text evidence="1">Probable aspartic protease. May be involved in the regulation of exocytosis. Acts as a linker between the 19S proteasome and polyubiquitinated proteins via UBA domain interactions with ubiquitin for their subsequent degradation. Required for S-phase checkpoint control.</text>
</comment>
<dbReference type="CDD" id="cd14310">
    <property type="entry name" value="UBA_cnDdi1_like"/>
    <property type="match status" value="1"/>
</dbReference>
<dbReference type="GO" id="GO:0004190">
    <property type="term" value="F:aspartic-type endopeptidase activity"/>
    <property type="evidence" value="ECO:0007669"/>
    <property type="project" value="UniProtKB-KW"/>
</dbReference>
<dbReference type="CDD" id="cd05479">
    <property type="entry name" value="RP_DDI"/>
    <property type="match status" value="1"/>
</dbReference>
<organism evidence="13 14">
    <name type="scientific">Serendipita indica (strain DSM 11827)</name>
    <name type="common">Root endophyte fungus</name>
    <name type="synonym">Piriformospora indica</name>
    <dbReference type="NCBI Taxonomy" id="1109443"/>
    <lineage>
        <taxon>Eukaryota</taxon>
        <taxon>Fungi</taxon>
        <taxon>Dikarya</taxon>
        <taxon>Basidiomycota</taxon>
        <taxon>Agaricomycotina</taxon>
        <taxon>Agaricomycetes</taxon>
        <taxon>Sebacinales</taxon>
        <taxon>Serendipitaceae</taxon>
        <taxon>Serendipita</taxon>
    </lineage>
</organism>
<evidence type="ECO:0000256" key="8">
    <source>
        <dbReference type="ARBA" id="ARBA00022750"/>
    </source>
</evidence>
<feature type="domain" description="UBA" evidence="11">
    <location>
        <begin position="372"/>
        <end position="411"/>
    </location>
</feature>
<evidence type="ECO:0000256" key="2">
    <source>
        <dbReference type="ARBA" id="ARBA00004496"/>
    </source>
</evidence>
<dbReference type="PROSITE" id="PS50030">
    <property type="entry name" value="UBA"/>
    <property type="match status" value="1"/>
</dbReference>
<dbReference type="PROSITE" id="PS50053">
    <property type="entry name" value="UBIQUITIN_2"/>
    <property type="match status" value="1"/>
</dbReference>
<proteinExistence type="inferred from homology"/>
<dbReference type="Proteomes" id="UP000007148">
    <property type="component" value="Unassembled WGS sequence"/>
</dbReference>
<keyword evidence="8" id="KW-0064">Aspartyl protease</keyword>
<dbReference type="InterPro" id="IPR021109">
    <property type="entry name" value="Peptidase_aspartic_dom_sf"/>
</dbReference>
<evidence type="ECO:0000256" key="4">
    <source>
        <dbReference type="ARBA" id="ARBA00011128"/>
    </source>
</evidence>
<keyword evidence="7" id="KW-0645">Protease</keyword>
<dbReference type="InterPro" id="IPR033882">
    <property type="entry name" value="DDI1_N"/>
</dbReference>
<feature type="domain" description="Ubiquitin-like" evidence="12">
    <location>
        <begin position="1"/>
        <end position="73"/>
    </location>
</feature>
<gene>
    <name evidence="13" type="ORF">PIIN_09214</name>
</gene>
<feature type="compositionally biased region" description="Basic and acidic residues" evidence="10">
    <location>
        <begin position="297"/>
        <end position="311"/>
    </location>
</feature>
<comment type="subunit">
    <text evidence="4">Binds ubiquitin and polyubiquitinated proteins.</text>
</comment>
<dbReference type="OMA" id="LYTADPF"/>
<dbReference type="CDD" id="cd01796">
    <property type="entry name" value="Ubl_Ddi1_like"/>
    <property type="match status" value="1"/>
</dbReference>
<evidence type="ECO:0000256" key="5">
    <source>
        <dbReference type="ARBA" id="ARBA00021491"/>
    </source>
</evidence>
<name>G4TV87_SERID</name>
<dbReference type="Gene3D" id="2.40.70.10">
    <property type="entry name" value="Acid Proteases"/>
    <property type="match status" value="1"/>
</dbReference>
<dbReference type="STRING" id="1109443.G4TV87"/>
<dbReference type="Gene3D" id="1.10.8.10">
    <property type="entry name" value="DNA helicase RuvA subunit, C-terminal domain"/>
    <property type="match status" value="1"/>
</dbReference>
<evidence type="ECO:0000256" key="7">
    <source>
        <dbReference type="ARBA" id="ARBA00022670"/>
    </source>
</evidence>
<keyword evidence="14" id="KW-1185">Reference proteome</keyword>
<dbReference type="Pfam" id="PF09668">
    <property type="entry name" value="Asp_protease"/>
    <property type="match status" value="1"/>
</dbReference>
<accession>G4TV87</accession>
<evidence type="ECO:0000313" key="14">
    <source>
        <dbReference type="Proteomes" id="UP000007148"/>
    </source>
</evidence>
<dbReference type="SUPFAM" id="SSF46934">
    <property type="entry name" value="UBA-like"/>
    <property type="match status" value="1"/>
</dbReference>
<dbReference type="Pfam" id="PF00240">
    <property type="entry name" value="ubiquitin"/>
    <property type="match status" value="1"/>
</dbReference>
<dbReference type="InterPro" id="IPR029071">
    <property type="entry name" value="Ubiquitin-like_domsf"/>
</dbReference>